<sequence length="432" mass="44398">MNSAHRQWQPVRFSPAPSREDAVGPAPEAEPVLDLERLLDRVASAVRDVPALLAIAQQAGHSAPKPGDGRTVRLWELLASVAAVDVAAARILEPHLDAGAILSQAGTPGSFTGSWGVYAAEGPGTRLTAVPASATADGRPPAGTEPSGSEPAGSAHPAPEHTGTSGSVQLIGSKPWCSLAQFVDHAVVTAHTATGGRAAFAVDLRAAGVTCDVPEWTSRGLREIPSGTVHFDGVPAVPLGGDGWYFQRPGFAWGGMGVAACWLGGAVALGRHFEAALQRGARSQREPDQVALAALGEVDRILTSTVQYLARTAEAVDAAEAGAEAHPESGAVRADPDAGVEAADGGTVGGRGEGTTGAVGGWSEALRVRGTVAAAVERVQLLVSQNLGPGPLAFDERYGKCMADLSLYVRQHHAMRDDAQLGALTLQGEHAW</sequence>
<dbReference type="InterPro" id="IPR009100">
    <property type="entry name" value="AcylCoA_DH/oxidase_NM_dom_sf"/>
</dbReference>
<dbReference type="Gene3D" id="2.40.110.10">
    <property type="entry name" value="Butyryl-CoA Dehydrogenase, subunit A, domain 2"/>
    <property type="match status" value="1"/>
</dbReference>
<reference evidence="2 3" key="1">
    <citation type="submission" date="2018-04" db="EMBL/GenBank/DDBJ databases">
        <title>Bacteria isolated from cave deposits of Manipur.</title>
        <authorList>
            <person name="Sahoo D."/>
            <person name="Sarangthem I."/>
            <person name="Nandeibam J."/>
        </authorList>
    </citation>
    <scope>NUCLEOTIDE SEQUENCE [LARGE SCALE GENOMIC DNA]</scope>
    <source>
        <strain evidence="3">mrc11</strain>
    </source>
</reference>
<feature type="region of interest" description="Disordered" evidence="1">
    <location>
        <begin position="1"/>
        <end position="28"/>
    </location>
</feature>
<comment type="caution">
    <text evidence="2">The sequence shown here is derived from an EMBL/GenBank/DDBJ whole genome shotgun (WGS) entry which is preliminary data.</text>
</comment>
<accession>A0A328HHK6</accession>
<feature type="region of interest" description="Disordered" evidence="1">
    <location>
        <begin position="131"/>
        <end position="167"/>
    </location>
</feature>
<dbReference type="AlphaFoldDB" id="A0A328HHK6"/>
<gene>
    <name evidence="2" type="ORF">DBZ45_07705</name>
</gene>
<dbReference type="RefSeq" id="WP_111903321.1">
    <property type="nucleotide sequence ID" value="NZ_QLNP01000064.1"/>
</dbReference>
<dbReference type="SUPFAM" id="SSF56645">
    <property type="entry name" value="Acyl-CoA dehydrogenase NM domain-like"/>
    <property type="match status" value="1"/>
</dbReference>
<proteinExistence type="predicted"/>
<evidence type="ECO:0000313" key="3">
    <source>
        <dbReference type="Proteomes" id="UP000249166"/>
    </source>
</evidence>
<evidence type="ECO:0000256" key="1">
    <source>
        <dbReference type="SAM" id="MobiDB-lite"/>
    </source>
</evidence>
<dbReference type="GO" id="GO:0016627">
    <property type="term" value="F:oxidoreductase activity, acting on the CH-CH group of donors"/>
    <property type="evidence" value="ECO:0007669"/>
    <property type="project" value="InterPro"/>
</dbReference>
<dbReference type="EMBL" id="QLNP01000064">
    <property type="protein sequence ID" value="RAM37992.1"/>
    <property type="molecule type" value="Genomic_DNA"/>
</dbReference>
<protein>
    <recommendedName>
        <fullName evidence="4">Acyl-CoA dehydrogenase</fullName>
    </recommendedName>
</protein>
<organism evidence="2 3">
    <name type="scientific">Arthrobacter globiformis</name>
    <dbReference type="NCBI Taxonomy" id="1665"/>
    <lineage>
        <taxon>Bacteria</taxon>
        <taxon>Bacillati</taxon>
        <taxon>Actinomycetota</taxon>
        <taxon>Actinomycetes</taxon>
        <taxon>Micrococcales</taxon>
        <taxon>Micrococcaceae</taxon>
        <taxon>Arthrobacter</taxon>
    </lineage>
</organism>
<evidence type="ECO:0008006" key="4">
    <source>
        <dbReference type="Google" id="ProtNLM"/>
    </source>
</evidence>
<dbReference type="Proteomes" id="UP000249166">
    <property type="component" value="Unassembled WGS sequence"/>
</dbReference>
<dbReference type="OrthoDB" id="107064at2"/>
<name>A0A328HHK6_ARTGO</name>
<dbReference type="InterPro" id="IPR046373">
    <property type="entry name" value="Acyl-CoA_Oxase/DH_mid-dom_sf"/>
</dbReference>
<evidence type="ECO:0000313" key="2">
    <source>
        <dbReference type="EMBL" id="RAM37992.1"/>
    </source>
</evidence>